<evidence type="ECO:0000313" key="7">
    <source>
        <dbReference type="EMBL" id="EST11878.1"/>
    </source>
</evidence>
<sequence>MVKKAIIPAAGYGTRSLPITKVLPKEMLPICGRPAIDYIVQEAIDSGIEQILIVVSKNKDMILDYFDRSLELEAYLKKKNKTDLLKKLDQPKVHIQYIRQPYPTGLGDAVRLGKFFVGQEPFAVLLPDEIVVSQDKTALRQLIESRNKLKGNVLGLKRMDPSELKSYGVIDPQKLDDTTFKLKNIIEKAQDSFPSNLAVVGRYILEPSIFDYLDRLQPGVGSEIQLTDAIKAMLSDMPSYGIEIVGQRFDISKMPEYVSLTNLLCGSAHGEG</sequence>
<dbReference type="AlphaFoldDB" id="V6IX06"/>
<dbReference type="eggNOG" id="COG1210">
    <property type="taxonomic scope" value="Bacteria"/>
</dbReference>
<proteinExistence type="inferred from homology"/>
<dbReference type="Gene3D" id="3.90.550.10">
    <property type="entry name" value="Spore Coat Polysaccharide Biosynthesis Protein SpsA, Chain A"/>
    <property type="match status" value="1"/>
</dbReference>
<evidence type="ECO:0000256" key="2">
    <source>
        <dbReference type="ARBA" id="ARBA00012415"/>
    </source>
</evidence>
<organism evidence="7 8">
    <name type="scientific">Sporolactobacillus laevolacticus DSM 442</name>
    <dbReference type="NCBI Taxonomy" id="1395513"/>
    <lineage>
        <taxon>Bacteria</taxon>
        <taxon>Bacillati</taxon>
        <taxon>Bacillota</taxon>
        <taxon>Bacilli</taxon>
        <taxon>Bacillales</taxon>
        <taxon>Sporolactobacillaceae</taxon>
        <taxon>Sporolactobacillus</taxon>
    </lineage>
</organism>
<comment type="similarity">
    <text evidence="1">Belongs to the UDPGP type 2 family.</text>
</comment>
<evidence type="ECO:0000256" key="1">
    <source>
        <dbReference type="ARBA" id="ARBA00006890"/>
    </source>
</evidence>
<dbReference type="STRING" id="1395513.P343_09510"/>
<dbReference type="CDD" id="cd02541">
    <property type="entry name" value="UGPase_prokaryotic"/>
    <property type="match status" value="1"/>
</dbReference>
<evidence type="ECO:0000259" key="6">
    <source>
        <dbReference type="Pfam" id="PF00483"/>
    </source>
</evidence>
<keyword evidence="3 7" id="KW-0808">Transferase</keyword>
<dbReference type="InterPro" id="IPR005771">
    <property type="entry name" value="GalU_uridylyltTrfase_bac/arc"/>
</dbReference>
<dbReference type="InterPro" id="IPR029044">
    <property type="entry name" value="Nucleotide-diphossugar_trans"/>
</dbReference>
<comment type="catalytic activity">
    <reaction evidence="5">
        <text>alpha-D-glucose 1-phosphate + UTP + H(+) = UDP-alpha-D-glucose + diphosphate</text>
        <dbReference type="Rhea" id="RHEA:19889"/>
        <dbReference type="ChEBI" id="CHEBI:15378"/>
        <dbReference type="ChEBI" id="CHEBI:33019"/>
        <dbReference type="ChEBI" id="CHEBI:46398"/>
        <dbReference type="ChEBI" id="CHEBI:58601"/>
        <dbReference type="ChEBI" id="CHEBI:58885"/>
        <dbReference type="EC" id="2.7.7.9"/>
    </reaction>
</comment>
<name>V6IX06_9BACL</name>
<dbReference type="RefSeq" id="WP_023510160.1">
    <property type="nucleotide sequence ID" value="NZ_AWTC01000008.1"/>
</dbReference>
<accession>V6IX06</accession>
<dbReference type="GO" id="GO:0003983">
    <property type="term" value="F:UTP:glucose-1-phosphate uridylyltransferase activity"/>
    <property type="evidence" value="ECO:0007669"/>
    <property type="project" value="UniProtKB-EC"/>
</dbReference>
<evidence type="ECO:0000256" key="4">
    <source>
        <dbReference type="ARBA" id="ARBA00022695"/>
    </source>
</evidence>
<feature type="domain" description="Nucleotidyl transferase" evidence="6">
    <location>
        <begin position="4"/>
        <end position="237"/>
    </location>
</feature>
<comment type="caution">
    <text evidence="7">The sequence shown here is derived from an EMBL/GenBank/DDBJ whole genome shotgun (WGS) entry which is preliminary data.</text>
</comment>
<dbReference type="Pfam" id="PF00483">
    <property type="entry name" value="NTP_transferase"/>
    <property type="match status" value="1"/>
</dbReference>
<dbReference type="PANTHER" id="PTHR43197:SF1">
    <property type="entry name" value="UTP--GLUCOSE-1-PHOSPHATE URIDYLYLTRANSFERASE"/>
    <property type="match status" value="1"/>
</dbReference>
<evidence type="ECO:0000256" key="3">
    <source>
        <dbReference type="ARBA" id="ARBA00022679"/>
    </source>
</evidence>
<dbReference type="GO" id="GO:0006011">
    <property type="term" value="P:UDP-alpha-D-glucose metabolic process"/>
    <property type="evidence" value="ECO:0007669"/>
    <property type="project" value="InterPro"/>
</dbReference>
<keyword evidence="4 7" id="KW-0548">Nucleotidyltransferase</keyword>
<reference evidence="7 8" key="1">
    <citation type="journal article" date="2013" name="Genome Announc.">
        <title>Genome Sequence of Sporolactobacillus laevolacticus DSM442, an Efficient Polymer-Grade D-Lactate Producer from Agricultural Waste Cottonseed as a Nitrogen Source.</title>
        <authorList>
            <person name="Wang H."/>
            <person name="Wang L."/>
            <person name="Ju J."/>
            <person name="Yu B."/>
            <person name="Ma Y."/>
        </authorList>
    </citation>
    <scope>NUCLEOTIDE SEQUENCE [LARGE SCALE GENOMIC DNA]</scope>
    <source>
        <strain evidence="7 8">DSM 442</strain>
    </source>
</reference>
<dbReference type="PANTHER" id="PTHR43197">
    <property type="entry name" value="UTP--GLUCOSE-1-PHOSPHATE URIDYLYLTRANSFERASE"/>
    <property type="match status" value="1"/>
</dbReference>
<gene>
    <name evidence="7" type="ORF">P343_09510</name>
</gene>
<evidence type="ECO:0000313" key="8">
    <source>
        <dbReference type="Proteomes" id="UP000018296"/>
    </source>
</evidence>
<evidence type="ECO:0000256" key="5">
    <source>
        <dbReference type="ARBA" id="ARBA00048128"/>
    </source>
</evidence>
<dbReference type="SUPFAM" id="SSF53448">
    <property type="entry name" value="Nucleotide-diphospho-sugar transferases"/>
    <property type="match status" value="1"/>
</dbReference>
<dbReference type="EC" id="2.7.7.9" evidence="2"/>
<dbReference type="Proteomes" id="UP000018296">
    <property type="component" value="Unassembled WGS sequence"/>
</dbReference>
<dbReference type="EMBL" id="AWTC01000008">
    <property type="protein sequence ID" value="EST11878.1"/>
    <property type="molecule type" value="Genomic_DNA"/>
</dbReference>
<dbReference type="InterPro" id="IPR005835">
    <property type="entry name" value="NTP_transferase_dom"/>
</dbReference>
<dbReference type="PATRIC" id="fig|1395513.3.peg.1920"/>
<dbReference type="OrthoDB" id="9803871at2"/>
<keyword evidence="8" id="KW-1185">Reference proteome</keyword>
<protein>
    <recommendedName>
        <fullName evidence="2">UTP--glucose-1-phosphate uridylyltransferase</fullName>
        <ecNumber evidence="2">2.7.7.9</ecNumber>
    </recommendedName>
</protein>